<dbReference type="Proteomes" id="UP000053405">
    <property type="component" value="Unassembled WGS sequence"/>
</dbReference>
<proteinExistence type="predicted"/>
<gene>
    <name evidence="1" type="ORF">GOHSU_18_01320</name>
</gene>
<evidence type="ECO:0000313" key="1">
    <source>
        <dbReference type="EMBL" id="GAC57377.1"/>
    </source>
</evidence>
<protein>
    <submittedName>
        <fullName evidence="1">Uncharacterized protein</fullName>
    </submittedName>
</protein>
<dbReference type="AlphaFoldDB" id="L7LBD6"/>
<dbReference type="EMBL" id="BANT01000018">
    <property type="protein sequence ID" value="GAC57377.1"/>
    <property type="molecule type" value="Genomic_DNA"/>
</dbReference>
<organism evidence="1 2">
    <name type="scientific">Gordonia hirsuta DSM 44140 = NBRC 16056</name>
    <dbReference type="NCBI Taxonomy" id="1121927"/>
    <lineage>
        <taxon>Bacteria</taxon>
        <taxon>Bacillati</taxon>
        <taxon>Actinomycetota</taxon>
        <taxon>Actinomycetes</taxon>
        <taxon>Mycobacteriales</taxon>
        <taxon>Gordoniaceae</taxon>
        <taxon>Gordonia</taxon>
    </lineage>
</organism>
<name>L7LBD6_9ACTN</name>
<accession>L7LBD6</accession>
<comment type="caution">
    <text evidence="1">The sequence shown here is derived from an EMBL/GenBank/DDBJ whole genome shotgun (WGS) entry which is preliminary data.</text>
</comment>
<dbReference type="eggNOG" id="ENOG5031YZ9">
    <property type="taxonomic scope" value="Bacteria"/>
</dbReference>
<reference evidence="1 2" key="1">
    <citation type="submission" date="2012-12" db="EMBL/GenBank/DDBJ databases">
        <title>Whole genome shotgun sequence of Gordonia hirsuta NBRC 16056.</title>
        <authorList>
            <person name="Isaki-Nakamura S."/>
            <person name="Hosoyama A."/>
            <person name="Tsuchikane K."/>
            <person name="Katsumata H."/>
            <person name="Baba S."/>
            <person name="Yamazaki S."/>
            <person name="Fujita N."/>
        </authorList>
    </citation>
    <scope>NUCLEOTIDE SEQUENCE [LARGE SCALE GENOMIC DNA]</scope>
    <source>
        <strain evidence="1 2">NBRC 16056</strain>
    </source>
</reference>
<sequence>MNRHRPRKPRSDGAALGYLKDWQQAVEQVEQASLLPQPPAWWSSRCPCCSPIPEAGLEARDRLETLQRRAGRRAHRLRVALGELDERYLEVTVVDSDAFAAQNWWRRRRLPEW</sequence>
<keyword evidence="2" id="KW-1185">Reference proteome</keyword>
<evidence type="ECO:0000313" key="2">
    <source>
        <dbReference type="Proteomes" id="UP000053405"/>
    </source>
</evidence>